<dbReference type="Pfam" id="PF13426">
    <property type="entry name" value="PAS_9"/>
    <property type="match status" value="1"/>
</dbReference>
<name>A0A923T9G3_9BACT</name>
<dbReference type="PANTHER" id="PTHR47429">
    <property type="entry name" value="PROTEIN TWIN LOV 1"/>
    <property type="match status" value="1"/>
</dbReference>
<evidence type="ECO:0000313" key="9">
    <source>
        <dbReference type="Proteomes" id="UP000650081"/>
    </source>
</evidence>
<comment type="caution">
    <text evidence="8">The sequence shown here is derived from an EMBL/GenBank/DDBJ whole genome shotgun (WGS) entry which is preliminary data.</text>
</comment>
<evidence type="ECO:0000256" key="5">
    <source>
        <dbReference type="ARBA" id="ARBA00023163"/>
    </source>
</evidence>
<dbReference type="Proteomes" id="UP000650081">
    <property type="component" value="Unassembled WGS sequence"/>
</dbReference>
<dbReference type="NCBIfam" id="TIGR00229">
    <property type="entry name" value="sensory_box"/>
    <property type="match status" value="1"/>
</dbReference>
<evidence type="ECO:0000256" key="2">
    <source>
        <dbReference type="ARBA" id="ARBA00022643"/>
    </source>
</evidence>
<dbReference type="SUPFAM" id="SSF46689">
    <property type="entry name" value="Homeodomain-like"/>
    <property type="match status" value="1"/>
</dbReference>
<dbReference type="Gene3D" id="3.30.450.20">
    <property type="entry name" value="PAS domain"/>
    <property type="match status" value="1"/>
</dbReference>
<protein>
    <submittedName>
        <fullName evidence="8">PAS domain S-box protein</fullName>
    </submittedName>
</protein>
<dbReference type="EMBL" id="JACSIT010000154">
    <property type="protein sequence ID" value="MBC6996700.1"/>
    <property type="molecule type" value="Genomic_DNA"/>
</dbReference>
<evidence type="ECO:0000256" key="4">
    <source>
        <dbReference type="ARBA" id="ARBA00023015"/>
    </source>
</evidence>
<feature type="domain" description="PAS" evidence="7">
    <location>
        <begin position="6"/>
        <end position="62"/>
    </location>
</feature>
<dbReference type="InterPro" id="IPR000014">
    <property type="entry name" value="PAS"/>
</dbReference>
<evidence type="ECO:0000259" key="7">
    <source>
        <dbReference type="PROSITE" id="PS50112"/>
    </source>
</evidence>
<gene>
    <name evidence="8" type="ORF">H9S92_21185</name>
</gene>
<dbReference type="SUPFAM" id="SSF55785">
    <property type="entry name" value="PYP-like sensor domain (PAS domain)"/>
    <property type="match status" value="1"/>
</dbReference>
<dbReference type="Pfam" id="PF12833">
    <property type="entry name" value="HTH_18"/>
    <property type="match status" value="1"/>
</dbReference>
<dbReference type="GO" id="GO:0043565">
    <property type="term" value="F:sequence-specific DNA binding"/>
    <property type="evidence" value="ECO:0007669"/>
    <property type="project" value="InterPro"/>
</dbReference>
<sequence length="254" mass="29089">MNQIAVILTDAHRRILWVNHDFEAITGYSLGEVLGCSPAEFLHGPKTEPDVLERIRQGLASEKPFKETITNYRKSGDSYRCQLVIHPIHNKEGAIVNYLAFEVDCSKKHHAGGHSLLSLEARYRTSSLQGTDELRLYERINTVMNNEQLFLDPDLTLRKLSLRLDTNTKYLSQVINRHANCNFLTFVNGFRIAEVQRRFEALEFQQRTFFGIAQRCGFKNKSTFYKAFRDALGQTPKAFVESMPVAEEATANEQ</sequence>
<proteinExistence type="predicted"/>
<keyword evidence="3" id="KW-0157">Chromophore</keyword>
<dbReference type="PANTHER" id="PTHR47429:SF2">
    <property type="entry name" value="PROTEIN TWIN LOV 1"/>
    <property type="match status" value="1"/>
</dbReference>
<dbReference type="CDD" id="cd00130">
    <property type="entry name" value="PAS"/>
    <property type="match status" value="1"/>
</dbReference>
<keyword evidence="9" id="KW-1185">Reference proteome</keyword>
<evidence type="ECO:0000256" key="1">
    <source>
        <dbReference type="ARBA" id="ARBA00022630"/>
    </source>
</evidence>
<organism evidence="8 9">
    <name type="scientific">Neolewinella lacunae</name>
    <dbReference type="NCBI Taxonomy" id="1517758"/>
    <lineage>
        <taxon>Bacteria</taxon>
        <taxon>Pseudomonadati</taxon>
        <taxon>Bacteroidota</taxon>
        <taxon>Saprospiria</taxon>
        <taxon>Saprospirales</taxon>
        <taxon>Lewinellaceae</taxon>
        <taxon>Neolewinella</taxon>
    </lineage>
</organism>
<dbReference type="AlphaFoldDB" id="A0A923T9G3"/>
<dbReference type="GO" id="GO:0003700">
    <property type="term" value="F:DNA-binding transcription factor activity"/>
    <property type="evidence" value="ECO:0007669"/>
    <property type="project" value="InterPro"/>
</dbReference>
<dbReference type="InterPro" id="IPR035965">
    <property type="entry name" value="PAS-like_dom_sf"/>
</dbReference>
<evidence type="ECO:0000313" key="8">
    <source>
        <dbReference type="EMBL" id="MBC6996700.1"/>
    </source>
</evidence>
<keyword evidence="2" id="KW-0288">FMN</keyword>
<dbReference type="SMART" id="SM00342">
    <property type="entry name" value="HTH_ARAC"/>
    <property type="match status" value="1"/>
</dbReference>
<dbReference type="PROSITE" id="PS01124">
    <property type="entry name" value="HTH_ARAC_FAMILY_2"/>
    <property type="match status" value="1"/>
</dbReference>
<accession>A0A923T9G3</accession>
<dbReference type="Gene3D" id="1.10.10.60">
    <property type="entry name" value="Homeodomain-like"/>
    <property type="match status" value="1"/>
</dbReference>
<evidence type="ECO:0000256" key="3">
    <source>
        <dbReference type="ARBA" id="ARBA00022991"/>
    </source>
</evidence>
<dbReference type="PROSITE" id="PS50112">
    <property type="entry name" value="PAS"/>
    <property type="match status" value="1"/>
</dbReference>
<keyword evidence="5" id="KW-0804">Transcription</keyword>
<dbReference type="RefSeq" id="WP_187468709.1">
    <property type="nucleotide sequence ID" value="NZ_JACSIT010000154.1"/>
</dbReference>
<keyword evidence="4" id="KW-0805">Transcription regulation</keyword>
<dbReference type="InterPro" id="IPR009057">
    <property type="entry name" value="Homeodomain-like_sf"/>
</dbReference>
<evidence type="ECO:0000259" key="6">
    <source>
        <dbReference type="PROSITE" id="PS01124"/>
    </source>
</evidence>
<feature type="domain" description="HTH araC/xylS-type" evidence="6">
    <location>
        <begin position="134"/>
        <end position="242"/>
    </location>
</feature>
<reference evidence="8" key="1">
    <citation type="submission" date="2020-08" db="EMBL/GenBank/DDBJ databases">
        <title>Lewinella bacteria from marine environments.</title>
        <authorList>
            <person name="Zhong Y."/>
        </authorList>
    </citation>
    <scope>NUCLEOTIDE SEQUENCE</scope>
    <source>
        <strain evidence="8">KCTC 42187</strain>
    </source>
</reference>
<dbReference type="InterPro" id="IPR018060">
    <property type="entry name" value="HTH_AraC"/>
</dbReference>
<keyword evidence="1" id="KW-0285">Flavoprotein</keyword>